<dbReference type="SUPFAM" id="SSF50974">
    <property type="entry name" value="Nitrous oxide reductase, N-terminal domain"/>
    <property type="match status" value="1"/>
</dbReference>
<gene>
    <name evidence="2" type="ORF">LZC94_29840</name>
</gene>
<reference evidence="2 3" key="1">
    <citation type="submission" date="2021-12" db="EMBL/GenBank/DDBJ databases">
        <title>Discovery of the Pendulisporaceae a myxobacterial family with distinct sporulation behavior and unique specialized metabolism.</title>
        <authorList>
            <person name="Garcia R."/>
            <person name="Popoff A."/>
            <person name="Bader C.D."/>
            <person name="Loehr J."/>
            <person name="Walesch S."/>
            <person name="Walt C."/>
            <person name="Boldt J."/>
            <person name="Bunk B."/>
            <person name="Haeckl F.J.F.P.J."/>
            <person name="Gunesch A.P."/>
            <person name="Birkelbach J."/>
            <person name="Nuebel U."/>
            <person name="Pietschmann T."/>
            <person name="Bach T."/>
            <person name="Mueller R."/>
        </authorList>
    </citation>
    <scope>NUCLEOTIDE SEQUENCE [LARGE SCALE GENOMIC DNA]</scope>
    <source>
        <strain evidence="2 3">MSr11954</strain>
    </source>
</reference>
<name>A0ABZ2LR15_9BACT</name>
<dbReference type="PANTHER" id="PTHR47197:SF3">
    <property type="entry name" value="DIHYDRO-HEME D1 DEHYDROGENASE"/>
    <property type="match status" value="1"/>
</dbReference>
<sequence>MIKGMLPVLAVGLIPLVAGCAAESGDSTDPSGSSSAAVTTSADVAVTAADAAPEVGSSPLAAGLYQSAYSARNRVLWVTSAVGRPPVKTSALYKVNPRTREIVATYVPPVTDTATGALEAVYGVAVDDEHNNVWVTNTRNNSVAVYNQKTGEHLASLPGVAHAREVVVDELHNVAWATGVTDGTIVGFDTRTFAEKRRVTVQGANPAGLAVNKWTGTVYATDLKNAQIIEVSPRSETPRLIPTGAGPISIDLSRDGRTAYTADQTAGTLSVVDLRQGKVTKTIPTGTGALSLATNPRTGDVLVVNRGSATVSVVDVDEGVVRETITTNANPNHVTFGGGTAFIVDKSAAGADRKDTLYTATFCH</sequence>
<protein>
    <submittedName>
        <fullName evidence="2">YncE family protein</fullName>
    </submittedName>
</protein>
<evidence type="ECO:0000313" key="2">
    <source>
        <dbReference type="EMBL" id="WXB12044.1"/>
    </source>
</evidence>
<proteinExistence type="predicted"/>
<dbReference type="PANTHER" id="PTHR47197">
    <property type="entry name" value="PROTEIN NIRF"/>
    <property type="match status" value="1"/>
</dbReference>
<evidence type="ECO:0000256" key="1">
    <source>
        <dbReference type="SAM" id="SignalP"/>
    </source>
</evidence>
<dbReference type="Gene3D" id="2.130.10.10">
    <property type="entry name" value="YVTN repeat-like/Quinoprotein amine dehydrogenase"/>
    <property type="match status" value="1"/>
</dbReference>
<dbReference type="InterPro" id="IPR011045">
    <property type="entry name" value="N2O_reductase_N"/>
</dbReference>
<dbReference type="EMBL" id="CP089984">
    <property type="protein sequence ID" value="WXB12044.1"/>
    <property type="molecule type" value="Genomic_DNA"/>
</dbReference>
<organism evidence="2 3">
    <name type="scientific">Pendulispora albinea</name>
    <dbReference type="NCBI Taxonomy" id="2741071"/>
    <lineage>
        <taxon>Bacteria</taxon>
        <taxon>Pseudomonadati</taxon>
        <taxon>Myxococcota</taxon>
        <taxon>Myxococcia</taxon>
        <taxon>Myxococcales</taxon>
        <taxon>Sorangiineae</taxon>
        <taxon>Pendulisporaceae</taxon>
        <taxon>Pendulispora</taxon>
    </lineage>
</organism>
<accession>A0ABZ2LR15</accession>
<feature type="chain" id="PRO_5045899387" evidence="1">
    <location>
        <begin position="21"/>
        <end position="364"/>
    </location>
</feature>
<dbReference type="PROSITE" id="PS51257">
    <property type="entry name" value="PROKAR_LIPOPROTEIN"/>
    <property type="match status" value="1"/>
</dbReference>
<keyword evidence="1" id="KW-0732">Signal</keyword>
<evidence type="ECO:0000313" key="3">
    <source>
        <dbReference type="Proteomes" id="UP001370348"/>
    </source>
</evidence>
<dbReference type="InterPro" id="IPR015943">
    <property type="entry name" value="WD40/YVTN_repeat-like_dom_sf"/>
</dbReference>
<feature type="signal peptide" evidence="1">
    <location>
        <begin position="1"/>
        <end position="20"/>
    </location>
</feature>
<dbReference type="InterPro" id="IPR051200">
    <property type="entry name" value="Host-pathogen_enzymatic-act"/>
</dbReference>
<dbReference type="Proteomes" id="UP001370348">
    <property type="component" value="Chromosome"/>
</dbReference>
<dbReference type="RefSeq" id="WP_394821661.1">
    <property type="nucleotide sequence ID" value="NZ_CP089984.1"/>
</dbReference>
<keyword evidence="3" id="KW-1185">Reference proteome</keyword>